<dbReference type="SUPFAM" id="SSF50331">
    <property type="entry name" value="MOP-like"/>
    <property type="match status" value="1"/>
</dbReference>
<dbReference type="SMART" id="SM00382">
    <property type="entry name" value="AAA"/>
    <property type="match status" value="1"/>
</dbReference>
<dbReference type="PROSITE" id="PS00211">
    <property type="entry name" value="ABC_TRANSPORTER_1"/>
    <property type="match status" value="1"/>
</dbReference>
<keyword evidence="2 5" id="KW-0500">Molybdenum</keyword>
<dbReference type="SUPFAM" id="SSF52540">
    <property type="entry name" value="P-loop containing nucleoside triphosphate hydrolases"/>
    <property type="match status" value="1"/>
</dbReference>
<dbReference type="GO" id="GO:0005524">
    <property type="term" value="F:ATP binding"/>
    <property type="evidence" value="ECO:0007669"/>
    <property type="project" value="UniProtKB-KW"/>
</dbReference>
<dbReference type="RefSeq" id="WP_142099740.1">
    <property type="nucleotide sequence ID" value="NZ_VIGH01000005.1"/>
</dbReference>
<dbReference type="InterPro" id="IPR008995">
    <property type="entry name" value="Mo/tungstate-bd_C_term_dom"/>
</dbReference>
<dbReference type="Gene3D" id="2.40.50.100">
    <property type="match status" value="1"/>
</dbReference>
<evidence type="ECO:0000313" key="8">
    <source>
        <dbReference type="EMBL" id="TQF68613.1"/>
    </source>
</evidence>
<dbReference type="Pfam" id="PF03459">
    <property type="entry name" value="TOBE"/>
    <property type="match status" value="1"/>
</dbReference>
<keyword evidence="1" id="KW-0813">Transport</keyword>
<dbReference type="InterPro" id="IPR003439">
    <property type="entry name" value="ABC_transporter-like_ATP-bd"/>
</dbReference>
<dbReference type="GO" id="GO:0016887">
    <property type="term" value="F:ATP hydrolysis activity"/>
    <property type="evidence" value="ECO:0007669"/>
    <property type="project" value="InterPro"/>
</dbReference>
<dbReference type="PANTHER" id="PTHR42781">
    <property type="entry name" value="SPERMIDINE/PUTRESCINE IMPORT ATP-BINDING PROTEIN POTA"/>
    <property type="match status" value="1"/>
</dbReference>
<dbReference type="InterPro" id="IPR005116">
    <property type="entry name" value="Transp-assoc_OB_typ1"/>
</dbReference>
<organism evidence="8 9">
    <name type="scientific">Rhodococcus spelaei</name>
    <dbReference type="NCBI Taxonomy" id="2546320"/>
    <lineage>
        <taxon>Bacteria</taxon>
        <taxon>Bacillati</taxon>
        <taxon>Actinomycetota</taxon>
        <taxon>Actinomycetes</taxon>
        <taxon>Mycobacteriales</taxon>
        <taxon>Nocardiaceae</taxon>
        <taxon>Rhodococcus</taxon>
    </lineage>
</organism>
<comment type="caution">
    <text evidence="8">The sequence shown here is derived from an EMBL/GenBank/DDBJ whole genome shotgun (WGS) entry which is preliminary data.</text>
</comment>
<dbReference type="InterPro" id="IPR004606">
    <property type="entry name" value="Mop_domain"/>
</dbReference>
<feature type="domain" description="ABC transporter" evidence="6">
    <location>
        <begin position="4"/>
        <end position="235"/>
    </location>
</feature>
<dbReference type="InterPro" id="IPR027417">
    <property type="entry name" value="P-loop_NTPase"/>
</dbReference>
<evidence type="ECO:0000259" key="7">
    <source>
        <dbReference type="PROSITE" id="PS51866"/>
    </source>
</evidence>
<dbReference type="PROSITE" id="PS51866">
    <property type="entry name" value="MOP"/>
    <property type="match status" value="1"/>
</dbReference>
<dbReference type="OrthoDB" id="9112331at2"/>
<protein>
    <submittedName>
        <fullName evidence="8">ATP-binding cassette domain-containing protein</fullName>
    </submittedName>
</protein>
<feature type="domain" description="Mop" evidence="7">
    <location>
        <begin position="287"/>
        <end position="355"/>
    </location>
</feature>
<keyword evidence="3" id="KW-0547">Nucleotide-binding</keyword>
<evidence type="ECO:0000256" key="5">
    <source>
        <dbReference type="PROSITE-ProRule" id="PRU01213"/>
    </source>
</evidence>
<keyword evidence="4 8" id="KW-0067">ATP-binding</keyword>
<evidence type="ECO:0000256" key="2">
    <source>
        <dbReference type="ARBA" id="ARBA00022505"/>
    </source>
</evidence>
<gene>
    <name evidence="8" type="ORF">FK531_12400</name>
</gene>
<dbReference type="InterPro" id="IPR050093">
    <property type="entry name" value="ABC_SmlMolc_Importer"/>
</dbReference>
<dbReference type="GO" id="GO:0015689">
    <property type="term" value="P:molybdate ion transport"/>
    <property type="evidence" value="ECO:0007669"/>
    <property type="project" value="InterPro"/>
</dbReference>
<accession>A0A541B8I1</accession>
<evidence type="ECO:0000256" key="4">
    <source>
        <dbReference type="ARBA" id="ARBA00022840"/>
    </source>
</evidence>
<dbReference type="Pfam" id="PF00005">
    <property type="entry name" value="ABC_tran"/>
    <property type="match status" value="1"/>
</dbReference>
<dbReference type="InterPro" id="IPR003593">
    <property type="entry name" value="AAA+_ATPase"/>
</dbReference>
<reference evidence="8 9" key="1">
    <citation type="submission" date="2019-06" db="EMBL/GenBank/DDBJ databases">
        <title>Rhodococcus spaelei sp. nov., isolated from a cave.</title>
        <authorList>
            <person name="Lee S.D."/>
        </authorList>
    </citation>
    <scope>NUCLEOTIDE SEQUENCE [LARGE SCALE GENOMIC DNA]</scope>
    <source>
        <strain evidence="8 9">C9-5</strain>
    </source>
</reference>
<evidence type="ECO:0000313" key="9">
    <source>
        <dbReference type="Proteomes" id="UP000316256"/>
    </source>
</evidence>
<evidence type="ECO:0000259" key="6">
    <source>
        <dbReference type="PROSITE" id="PS50893"/>
    </source>
</evidence>
<dbReference type="EMBL" id="VIGH01000005">
    <property type="protein sequence ID" value="TQF68613.1"/>
    <property type="molecule type" value="Genomic_DNA"/>
</dbReference>
<dbReference type="AlphaFoldDB" id="A0A541B8I1"/>
<dbReference type="InterPro" id="IPR017871">
    <property type="entry name" value="ABC_transporter-like_CS"/>
</dbReference>
<keyword evidence="9" id="KW-1185">Reference proteome</keyword>
<proteinExistence type="predicted"/>
<dbReference type="Gene3D" id="3.40.50.300">
    <property type="entry name" value="P-loop containing nucleotide triphosphate hydrolases"/>
    <property type="match status" value="1"/>
</dbReference>
<dbReference type="PROSITE" id="PS50893">
    <property type="entry name" value="ABC_TRANSPORTER_2"/>
    <property type="match status" value="1"/>
</dbReference>
<dbReference type="Proteomes" id="UP000316256">
    <property type="component" value="Unassembled WGS sequence"/>
</dbReference>
<dbReference type="PANTHER" id="PTHR42781:SF4">
    <property type="entry name" value="SPERMIDINE_PUTRESCINE IMPORT ATP-BINDING PROTEIN POTA"/>
    <property type="match status" value="1"/>
</dbReference>
<evidence type="ECO:0000256" key="1">
    <source>
        <dbReference type="ARBA" id="ARBA00022448"/>
    </source>
</evidence>
<sequence length="368" mass="38230">MSGVRVRARLDRRGVEFDVELADGEVLAVLGPNGAGKSTLLALIAGLLRPDHGTVSVGDEVLTDTETGVFVAPHARGVALLSQRPLLFPHLTAAANVAFAPRSRGASRSAARESAAQWLREVDAEDLARRRPSQLSGGQAQRIAIARALAAQPRVLLLDEPMSALDVAVAPALRRLLRRILREQRRTAVIVTHDLLDALALADRVVVVEAGRVVEAGTVREVLTSPRSAFAARIAGVNLVAGRIGEPGVLETSWGAAVSGIGEVESGAPAVALFRPGSVAVHLEPPHASPRNVFPVTIAELEVHGAAVRVHSEPNPDGSAGLTADVTPAAVADLDLHPGGTVYFVVKTQEVEVLAALAGSGASPPDEG</sequence>
<name>A0A541B8I1_9NOCA</name>
<evidence type="ECO:0000256" key="3">
    <source>
        <dbReference type="ARBA" id="ARBA00022741"/>
    </source>
</evidence>